<gene>
    <name evidence="2" type="ORF">THICB1_100466</name>
</gene>
<evidence type="ECO:0000256" key="1">
    <source>
        <dbReference type="SAM" id="MobiDB-lite"/>
    </source>
</evidence>
<feature type="region of interest" description="Disordered" evidence="1">
    <location>
        <begin position="28"/>
        <end position="58"/>
    </location>
</feature>
<name>A0ABM9T2D5_THIA3</name>
<protein>
    <submittedName>
        <fullName evidence="2">Uncharacterized protein</fullName>
    </submittedName>
</protein>
<dbReference type="EMBL" id="CTRI01000002">
    <property type="protein sequence ID" value="CQR27107.1"/>
    <property type="molecule type" value="Genomic_DNA"/>
</dbReference>
<reference evidence="2 3" key="1">
    <citation type="submission" date="2015-03" db="EMBL/GenBank/DDBJ databases">
        <authorList>
            <person name="Regsiter A."/>
            <person name="william w."/>
        </authorList>
    </citation>
    <scope>NUCLEOTIDE SEQUENCE [LARGE SCALE GENOMIC DNA]</scope>
    <source>
        <strain evidence="2 3">CB1</strain>
    </source>
</reference>
<proteinExistence type="predicted"/>
<accession>A0ABM9T2D5</accession>
<evidence type="ECO:0000313" key="2">
    <source>
        <dbReference type="EMBL" id="CQR27107.1"/>
    </source>
</evidence>
<sequence length="58" mass="5809">MKVSANNGFIALSCTRLQNGFLAVGSGHRPGGGLSLGSEQAPGFPQTSGDLHEIAPSA</sequence>
<organism evidence="2 3">
    <name type="scientific">Thiomonas arsenitoxydans (strain DSM 22701 / CIP 110005 / 3As)</name>
    <dbReference type="NCBI Taxonomy" id="426114"/>
    <lineage>
        <taxon>Bacteria</taxon>
        <taxon>Pseudomonadati</taxon>
        <taxon>Pseudomonadota</taxon>
        <taxon>Betaproteobacteria</taxon>
        <taxon>Burkholderiales</taxon>
        <taxon>Thiomonas</taxon>
    </lineage>
</organism>
<keyword evidence="3" id="KW-1185">Reference proteome</keyword>
<comment type="caution">
    <text evidence="2">The sequence shown here is derived from an EMBL/GenBank/DDBJ whole genome shotgun (WGS) entry which is preliminary data.</text>
</comment>
<evidence type="ECO:0000313" key="3">
    <source>
        <dbReference type="Proteomes" id="UP000078599"/>
    </source>
</evidence>
<dbReference type="Proteomes" id="UP000078599">
    <property type="component" value="Unassembled WGS sequence"/>
</dbReference>